<accession>A0ABN9X5I6</accession>
<feature type="compositionally biased region" description="Basic residues" evidence="1">
    <location>
        <begin position="204"/>
        <end position="224"/>
    </location>
</feature>
<evidence type="ECO:0000256" key="1">
    <source>
        <dbReference type="SAM" id="MobiDB-lite"/>
    </source>
</evidence>
<evidence type="ECO:0000313" key="3">
    <source>
        <dbReference type="Proteomes" id="UP001189429"/>
    </source>
</evidence>
<feature type="region of interest" description="Disordered" evidence="1">
    <location>
        <begin position="189"/>
        <end position="224"/>
    </location>
</feature>
<feature type="region of interest" description="Disordered" evidence="1">
    <location>
        <begin position="147"/>
        <end position="175"/>
    </location>
</feature>
<feature type="region of interest" description="Disordered" evidence="1">
    <location>
        <begin position="112"/>
        <end position="134"/>
    </location>
</feature>
<protein>
    <submittedName>
        <fullName evidence="2">Uncharacterized protein</fullName>
    </submittedName>
</protein>
<comment type="caution">
    <text evidence="2">The sequence shown here is derived from an EMBL/GenBank/DDBJ whole genome shotgun (WGS) entry which is preliminary data.</text>
</comment>
<dbReference type="Proteomes" id="UP001189429">
    <property type="component" value="Unassembled WGS sequence"/>
</dbReference>
<reference evidence="2" key="1">
    <citation type="submission" date="2023-10" db="EMBL/GenBank/DDBJ databases">
        <authorList>
            <person name="Chen Y."/>
            <person name="Shah S."/>
            <person name="Dougan E. K."/>
            <person name="Thang M."/>
            <person name="Chan C."/>
        </authorList>
    </citation>
    <scope>NUCLEOTIDE SEQUENCE [LARGE SCALE GENOMIC DNA]</scope>
</reference>
<keyword evidence="3" id="KW-1185">Reference proteome</keyword>
<gene>
    <name evidence="2" type="ORF">PCOR1329_LOCUS73638</name>
</gene>
<sequence>DRLRRARRPGSPPDFRWLRQGCCVDAGAPGGGGGCAAPARWLGTPSTWEPDSGAESLRWPDDSGASGCGVSRLEIQAFGHAPESEPLQPQALRRCRSSPAVASAGCTGSAPRAASRCIGPHGPPPHASPAGAAREPSALGALAGISPRRAAPSWATRPAGGEPDAAQIRRPRCLGPSGPFNVRVVALLPHRRGGPWRAPPRSPRTLRGRGWRGQRGRRGGGRAA</sequence>
<feature type="non-terminal residue" evidence="2">
    <location>
        <position position="1"/>
    </location>
</feature>
<dbReference type="EMBL" id="CAUYUJ010019928">
    <property type="protein sequence ID" value="CAK0894656.1"/>
    <property type="molecule type" value="Genomic_DNA"/>
</dbReference>
<evidence type="ECO:0000313" key="2">
    <source>
        <dbReference type="EMBL" id="CAK0894656.1"/>
    </source>
</evidence>
<organism evidence="2 3">
    <name type="scientific">Prorocentrum cordatum</name>
    <dbReference type="NCBI Taxonomy" id="2364126"/>
    <lineage>
        <taxon>Eukaryota</taxon>
        <taxon>Sar</taxon>
        <taxon>Alveolata</taxon>
        <taxon>Dinophyceae</taxon>
        <taxon>Prorocentrales</taxon>
        <taxon>Prorocentraceae</taxon>
        <taxon>Prorocentrum</taxon>
    </lineage>
</organism>
<proteinExistence type="predicted"/>
<feature type="region of interest" description="Disordered" evidence="1">
    <location>
        <begin position="37"/>
        <end position="65"/>
    </location>
</feature>
<name>A0ABN9X5I6_9DINO</name>